<reference evidence="2" key="1">
    <citation type="submission" date="2015-02" db="EMBL/GenBank/DDBJ databases">
        <title>Genome Assembly of Bacillaceae bacterium MTCC 8252.</title>
        <authorList>
            <person name="Verma A."/>
            <person name="Khatri I."/>
            <person name="Mual P."/>
            <person name="Subramanian S."/>
            <person name="Krishnamurthi S."/>
        </authorList>
    </citation>
    <scope>NUCLEOTIDE SEQUENCE [LARGE SCALE GENOMIC DNA]</scope>
    <source>
        <strain evidence="2">MTCC 8252</strain>
    </source>
</reference>
<dbReference type="EMBL" id="JWIR02000019">
    <property type="protein sequence ID" value="KKB41701.1"/>
    <property type="molecule type" value="Genomic_DNA"/>
</dbReference>
<protein>
    <submittedName>
        <fullName evidence="2">Thioredoxin</fullName>
    </submittedName>
</protein>
<dbReference type="Pfam" id="PF00085">
    <property type="entry name" value="Thioredoxin"/>
    <property type="match status" value="1"/>
</dbReference>
<dbReference type="CDD" id="cd02947">
    <property type="entry name" value="TRX_family"/>
    <property type="match status" value="1"/>
</dbReference>
<proteinExistence type="predicted"/>
<sequence>MDDQQAQQDINTIIEANRLTAVYAYTPMCGTCQLAGKMLDVVEKVVKQFEWVRLNLNYYEEFAMSQAIESVPCLLIFKDGELMEKIYAFHSVPHIYEKLNQYAS</sequence>
<gene>
    <name evidence="2" type="ORF">QY95_00508</name>
</gene>
<dbReference type="RefSeq" id="WP_046128440.1">
    <property type="nucleotide sequence ID" value="NZ_JWIQ02000006.1"/>
</dbReference>
<dbReference type="SUPFAM" id="SSF52833">
    <property type="entry name" value="Thioredoxin-like"/>
    <property type="match status" value="1"/>
</dbReference>
<comment type="caution">
    <text evidence="2">The sequence shown here is derived from an EMBL/GenBank/DDBJ whole genome shotgun (WGS) entry which is preliminary data.</text>
</comment>
<keyword evidence="3" id="KW-1185">Reference proteome</keyword>
<accession>A0A0F5I859</accession>
<feature type="domain" description="Thioredoxin" evidence="1">
    <location>
        <begin position="11"/>
        <end position="89"/>
    </location>
</feature>
<dbReference type="STRING" id="1221996.QY95_00508"/>
<dbReference type="AlphaFoldDB" id="A0A0F5I859"/>
<evidence type="ECO:0000259" key="1">
    <source>
        <dbReference type="Pfam" id="PF00085"/>
    </source>
</evidence>
<dbReference type="OrthoDB" id="5784238at2"/>
<dbReference type="InterPro" id="IPR036249">
    <property type="entry name" value="Thioredoxin-like_sf"/>
</dbReference>
<name>A0A0F5I859_BACTR</name>
<evidence type="ECO:0000313" key="3">
    <source>
        <dbReference type="Proteomes" id="UP000031563"/>
    </source>
</evidence>
<evidence type="ECO:0000313" key="2">
    <source>
        <dbReference type="EMBL" id="KKB41701.1"/>
    </source>
</evidence>
<dbReference type="Gene3D" id="3.40.30.10">
    <property type="entry name" value="Glutaredoxin"/>
    <property type="match status" value="1"/>
</dbReference>
<organism evidence="2 3">
    <name type="scientific">Bacillus thermotolerans</name>
    <name type="common">Quasibacillus thermotolerans</name>
    <dbReference type="NCBI Taxonomy" id="1221996"/>
    <lineage>
        <taxon>Bacteria</taxon>
        <taxon>Bacillati</taxon>
        <taxon>Bacillota</taxon>
        <taxon>Bacilli</taxon>
        <taxon>Bacillales</taxon>
        <taxon>Bacillaceae</taxon>
        <taxon>Bacillus</taxon>
    </lineage>
</organism>
<dbReference type="InterPro" id="IPR013766">
    <property type="entry name" value="Thioredoxin_domain"/>
</dbReference>
<dbReference type="Proteomes" id="UP000031563">
    <property type="component" value="Unassembled WGS sequence"/>
</dbReference>